<evidence type="ECO:0008006" key="3">
    <source>
        <dbReference type="Google" id="ProtNLM"/>
    </source>
</evidence>
<organism evidence="1 2">
    <name type="scientific">Tissierella pigra</name>
    <dbReference type="NCBI Taxonomy" id="2607614"/>
    <lineage>
        <taxon>Bacteria</taxon>
        <taxon>Bacillati</taxon>
        <taxon>Bacillota</taxon>
        <taxon>Tissierellia</taxon>
        <taxon>Tissierellales</taxon>
        <taxon>Tissierellaceae</taxon>
        <taxon>Tissierella</taxon>
    </lineage>
</organism>
<gene>
    <name evidence="1" type="ORF">FYJ83_07035</name>
</gene>
<dbReference type="SUPFAM" id="SSF55811">
    <property type="entry name" value="Nudix"/>
    <property type="match status" value="1"/>
</dbReference>
<dbReference type="InterPro" id="IPR015797">
    <property type="entry name" value="NUDIX_hydrolase-like_dom_sf"/>
</dbReference>
<proteinExistence type="predicted"/>
<dbReference type="Proteomes" id="UP000469523">
    <property type="component" value="Unassembled WGS sequence"/>
</dbReference>
<dbReference type="RefSeq" id="WP_154439635.1">
    <property type="nucleotide sequence ID" value="NZ_JAHLPJ010000001.1"/>
</dbReference>
<protein>
    <recommendedName>
        <fullName evidence="3">Nudix hydrolase domain-containing protein</fullName>
    </recommendedName>
</protein>
<evidence type="ECO:0000313" key="1">
    <source>
        <dbReference type="EMBL" id="MSU01219.1"/>
    </source>
</evidence>
<reference evidence="1 2" key="1">
    <citation type="submission" date="2019-09" db="EMBL/GenBank/DDBJ databases">
        <title>In-depth cultivation of the pig gut microbiome towards novel bacterial diversity and tailored functional studies.</title>
        <authorList>
            <person name="Wylensek D."/>
            <person name="Hitch T.C.A."/>
            <person name="Clavel T."/>
        </authorList>
    </citation>
    <scope>NUCLEOTIDE SEQUENCE [LARGE SCALE GENOMIC DNA]</scope>
    <source>
        <strain evidence="1 2">WCA3-693-APC-4?</strain>
    </source>
</reference>
<dbReference type="AlphaFoldDB" id="A0A6N7XGR7"/>
<keyword evidence="2" id="KW-1185">Reference proteome</keyword>
<evidence type="ECO:0000313" key="2">
    <source>
        <dbReference type="Proteomes" id="UP000469523"/>
    </source>
</evidence>
<accession>A0A6N7XGR7</accession>
<dbReference type="EMBL" id="VUNQ01000012">
    <property type="protein sequence ID" value="MSU01219.1"/>
    <property type="molecule type" value="Genomic_DNA"/>
</dbReference>
<sequence>MLNYTPFSCSQNIQGTYPIMVQIFICNADGELLNKSNETKNIRWMPLIELKGLLESNKGLFYPMHITTLERYLKMKLKY</sequence>
<comment type="caution">
    <text evidence="1">The sequence shown here is derived from an EMBL/GenBank/DDBJ whole genome shotgun (WGS) entry which is preliminary data.</text>
</comment>
<name>A0A6N7XGR7_9FIRM</name>